<dbReference type="GO" id="GO:0006281">
    <property type="term" value="P:DNA repair"/>
    <property type="evidence" value="ECO:0007669"/>
    <property type="project" value="TreeGrafter"/>
</dbReference>
<evidence type="ECO:0000256" key="5">
    <source>
        <dbReference type="ARBA" id="ARBA00022842"/>
    </source>
</evidence>
<dbReference type="GO" id="GO:0006310">
    <property type="term" value="P:DNA recombination"/>
    <property type="evidence" value="ECO:0007669"/>
    <property type="project" value="TreeGrafter"/>
</dbReference>
<evidence type="ECO:0000256" key="11">
    <source>
        <dbReference type="ARBA" id="ARBA00032235"/>
    </source>
</evidence>
<keyword evidence="7" id="KW-0238">DNA-binding</keyword>
<feature type="compositionally biased region" description="Polar residues" evidence="13">
    <location>
        <begin position="700"/>
        <end position="710"/>
    </location>
</feature>
<dbReference type="Gene3D" id="1.10.460.10">
    <property type="entry name" value="Topoisomerase I, domain 2"/>
    <property type="match status" value="1"/>
</dbReference>
<dbReference type="Gene3D" id="3.40.50.140">
    <property type="match status" value="1"/>
</dbReference>
<dbReference type="SMART" id="SM00493">
    <property type="entry name" value="TOPRIM"/>
    <property type="match status" value="1"/>
</dbReference>
<dbReference type="SMART" id="SM00436">
    <property type="entry name" value="TOP1Bc"/>
    <property type="match status" value="1"/>
</dbReference>
<comment type="similarity">
    <text evidence="2">Belongs to the type IA topoisomerase family.</text>
</comment>
<organism evidence="16 17">
    <name type="scientific">Paenibacillus hemerocallicola</name>
    <dbReference type="NCBI Taxonomy" id="1172614"/>
    <lineage>
        <taxon>Bacteria</taxon>
        <taxon>Bacillati</taxon>
        <taxon>Bacillota</taxon>
        <taxon>Bacilli</taxon>
        <taxon>Bacillales</taxon>
        <taxon>Paenibacillaceae</taxon>
        <taxon>Paenibacillus</taxon>
    </lineage>
</organism>
<dbReference type="GO" id="GO:0046872">
    <property type="term" value="F:metal ion binding"/>
    <property type="evidence" value="ECO:0007669"/>
    <property type="project" value="UniProtKB-KW"/>
</dbReference>
<dbReference type="Proteomes" id="UP000307943">
    <property type="component" value="Unassembled WGS sequence"/>
</dbReference>
<feature type="region of interest" description="Disordered" evidence="13">
    <location>
        <begin position="689"/>
        <end position="710"/>
    </location>
</feature>
<dbReference type="Gene3D" id="1.10.290.10">
    <property type="entry name" value="Topoisomerase I, domain 4"/>
    <property type="match status" value="1"/>
</dbReference>
<evidence type="ECO:0000313" key="17">
    <source>
        <dbReference type="Proteomes" id="UP000307943"/>
    </source>
</evidence>
<dbReference type="Pfam" id="PF01131">
    <property type="entry name" value="Topoisom_bac"/>
    <property type="match status" value="1"/>
</dbReference>
<dbReference type="OrthoDB" id="9803554at2"/>
<accession>A0A5C4T9T8</accession>
<dbReference type="RefSeq" id="WP_139602743.1">
    <property type="nucleotide sequence ID" value="NZ_VDCQ01000016.1"/>
</dbReference>
<dbReference type="InterPro" id="IPR013825">
    <property type="entry name" value="Topo_IA_cen_sub2"/>
</dbReference>
<keyword evidence="8 16" id="KW-0413">Isomerase</keyword>
<dbReference type="PROSITE" id="PS52039">
    <property type="entry name" value="TOPO_IA_2"/>
    <property type="match status" value="1"/>
</dbReference>
<evidence type="ECO:0000256" key="9">
    <source>
        <dbReference type="ARBA" id="ARBA00030003"/>
    </source>
</evidence>
<dbReference type="Pfam" id="PF01751">
    <property type="entry name" value="Toprim"/>
    <property type="match status" value="1"/>
</dbReference>
<dbReference type="InterPro" id="IPR013497">
    <property type="entry name" value="Topo_IA_cen"/>
</dbReference>
<dbReference type="InterPro" id="IPR023406">
    <property type="entry name" value="Topo_IA_AS"/>
</dbReference>
<dbReference type="GO" id="GO:0003917">
    <property type="term" value="F:DNA topoisomerase type I (single strand cut, ATP-independent) activity"/>
    <property type="evidence" value="ECO:0007669"/>
    <property type="project" value="UniProtKB-EC"/>
</dbReference>
<proteinExistence type="inferred from homology"/>
<dbReference type="AlphaFoldDB" id="A0A5C4T9T8"/>
<feature type="domain" description="Toprim" evidence="14">
    <location>
        <begin position="2"/>
        <end position="133"/>
    </location>
</feature>
<evidence type="ECO:0000256" key="12">
    <source>
        <dbReference type="ARBA" id="ARBA00032877"/>
    </source>
</evidence>
<evidence type="ECO:0000256" key="6">
    <source>
        <dbReference type="ARBA" id="ARBA00023029"/>
    </source>
</evidence>
<keyword evidence="6" id="KW-0799">Topoisomerase</keyword>
<dbReference type="CDD" id="cd00186">
    <property type="entry name" value="TOP1Ac"/>
    <property type="match status" value="1"/>
</dbReference>
<evidence type="ECO:0000256" key="2">
    <source>
        <dbReference type="ARBA" id="ARBA00009446"/>
    </source>
</evidence>
<dbReference type="InterPro" id="IPR003602">
    <property type="entry name" value="Topo_IA_DNA-bd_dom"/>
</dbReference>
<dbReference type="InterPro" id="IPR034144">
    <property type="entry name" value="TOPRIM_TopoIII"/>
</dbReference>
<dbReference type="CDD" id="cd03362">
    <property type="entry name" value="TOPRIM_TopoIA_TopoIII"/>
    <property type="match status" value="1"/>
</dbReference>
<evidence type="ECO:0000256" key="8">
    <source>
        <dbReference type="ARBA" id="ARBA00023235"/>
    </source>
</evidence>
<feature type="domain" description="Topo IA-type catalytic" evidence="15">
    <location>
        <begin position="152"/>
        <end position="598"/>
    </location>
</feature>
<dbReference type="PROSITE" id="PS50880">
    <property type="entry name" value="TOPRIM"/>
    <property type="match status" value="1"/>
</dbReference>
<feature type="compositionally biased region" description="Acidic residues" evidence="13">
    <location>
        <begin position="444"/>
        <end position="453"/>
    </location>
</feature>
<dbReference type="PRINTS" id="PR00417">
    <property type="entry name" value="PRTPISMRASEI"/>
</dbReference>
<name>A0A5C4T9T8_9BACL</name>
<dbReference type="GO" id="GO:0003677">
    <property type="term" value="F:DNA binding"/>
    <property type="evidence" value="ECO:0007669"/>
    <property type="project" value="UniProtKB-KW"/>
</dbReference>
<dbReference type="Gene3D" id="2.70.20.10">
    <property type="entry name" value="Topoisomerase I, domain 3"/>
    <property type="match status" value="1"/>
</dbReference>
<evidence type="ECO:0000313" key="16">
    <source>
        <dbReference type="EMBL" id="TNJ65682.1"/>
    </source>
</evidence>
<evidence type="ECO:0000259" key="15">
    <source>
        <dbReference type="PROSITE" id="PS52039"/>
    </source>
</evidence>
<evidence type="ECO:0000256" key="1">
    <source>
        <dbReference type="ARBA" id="ARBA00000213"/>
    </source>
</evidence>
<dbReference type="EMBL" id="VDCQ01000016">
    <property type="protein sequence ID" value="TNJ65682.1"/>
    <property type="molecule type" value="Genomic_DNA"/>
</dbReference>
<dbReference type="InterPro" id="IPR023405">
    <property type="entry name" value="Topo_IA_core_domain"/>
</dbReference>
<dbReference type="PANTHER" id="PTHR11390">
    <property type="entry name" value="PROKARYOTIC DNA TOPOISOMERASE"/>
    <property type="match status" value="1"/>
</dbReference>
<evidence type="ECO:0000256" key="3">
    <source>
        <dbReference type="ARBA" id="ARBA00012891"/>
    </source>
</evidence>
<dbReference type="InterPro" id="IPR013824">
    <property type="entry name" value="Topo_IA_cen_sub1"/>
</dbReference>
<dbReference type="InterPro" id="IPR000380">
    <property type="entry name" value="Topo_IA"/>
</dbReference>
<dbReference type="InterPro" id="IPR003601">
    <property type="entry name" value="Topo_IA_2"/>
</dbReference>
<dbReference type="InterPro" id="IPR005738">
    <property type="entry name" value="TopoIII"/>
</dbReference>
<dbReference type="PROSITE" id="PS00396">
    <property type="entry name" value="TOPO_IA_1"/>
    <property type="match status" value="1"/>
</dbReference>
<dbReference type="EC" id="5.6.2.1" evidence="3"/>
<gene>
    <name evidence="16" type="ORF">FE784_13580</name>
</gene>
<keyword evidence="5" id="KW-0460">Magnesium</keyword>
<comment type="catalytic activity">
    <reaction evidence="1">
        <text>ATP-independent breakage of single-stranded DNA, followed by passage and rejoining.</text>
        <dbReference type="EC" id="5.6.2.1"/>
    </reaction>
</comment>
<dbReference type="SUPFAM" id="SSF56712">
    <property type="entry name" value="Prokaryotic type I DNA topoisomerase"/>
    <property type="match status" value="1"/>
</dbReference>
<keyword evidence="4" id="KW-0479">Metal-binding</keyword>
<feature type="region of interest" description="Disordered" evidence="13">
    <location>
        <begin position="443"/>
        <end position="474"/>
    </location>
</feature>
<evidence type="ECO:0000256" key="4">
    <source>
        <dbReference type="ARBA" id="ARBA00022723"/>
    </source>
</evidence>
<evidence type="ECO:0000259" key="14">
    <source>
        <dbReference type="PROSITE" id="PS50880"/>
    </source>
</evidence>
<dbReference type="NCBIfam" id="NF005829">
    <property type="entry name" value="PRK07726.1"/>
    <property type="match status" value="1"/>
</dbReference>
<dbReference type="GO" id="GO:0006265">
    <property type="term" value="P:DNA topological change"/>
    <property type="evidence" value="ECO:0007669"/>
    <property type="project" value="InterPro"/>
</dbReference>
<protein>
    <recommendedName>
        <fullName evidence="3">DNA topoisomerase</fullName>
        <ecNumber evidence="3">5.6.2.1</ecNumber>
    </recommendedName>
    <alternativeName>
        <fullName evidence="12">Omega-protein</fullName>
    </alternativeName>
    <alternativeName>
        <fullName evidence="11">Relaxing enzyme</fullName>
    </alternativeName>
    <alternativeName>
        <fullName evidence="9">Swivelase</fullName>
    </alternativeName>
    <alternativeName>
        <fullName evidence="10">Untwisting enzyme</fullName>
    </alternativeName>
</protein>
<dbReference type="PANTHER" id="PTHR11390:SF21">
    <property type="entry name" value="DNA TOPOISOMERASE 3-ALPHA"/>
    <property type="match status" value="1"/>
</dbReference>
<dbReference type="InterPro" id="IPR006171">
    <property type="entry name" value="TOPRIM_dom"/>
</dbReference>
<dbReference type="SMART" id="SM00437">
    <property type="entry name" value="TOP1Ac"/>
    <property type="match status" value="1"/>
</dbReference>
<dbReference type="InterPro" id="IPR013826">
    <property type="entry name" value="Topo_IA_cen_sub3"/>
</dbReference>
<dbReference type="GO" id="GO:0043597">
    <property type="term" value="C:cytoplasmic replication fork"/>
    <property type="evidence" value="ECO:0007669"/>
    <property type="project" value="TreeGrafter"/>
</dbReference>
<reference evidence="16 17" key="1">
    <citation type="submission" date="2019-05" db="EMBL/GenBank/DDBJ databases">
        <title>We sequenced the genome of Paenibacillus hemerocallicola KCTC 33185 for further insight into its adaptation and study the phylogeny of Paenibacillus.</title>
        <authorList>
            <person name="Narsing Rao M.P."/>
        </authorList>
    </citation>
    <scope>NUCLEOTIDE SEQUENCE [LARGE SCALE GENOMIC DNA]</scope>
    <source>
        <strain evidence="16 17">KCTC 33185</strain>
    </source>
</reference>
<evidence type="ECO:0000256" key="10">
    <source>
        <dbReference type="ARBA" id="ARBA00031985"/>
    </source>
</evidence>
<evidence type="ECO:0000256" key="13">
    <source>
        <dbReference type="SAM" id="MobiDB-lite"/>
    </source>
</evidence>
<dbReference type="NCBIfam" id="TIGR01056">
    <property type="entry name" value="topB"/>
    <property type="match status" value="1"/>
</dbReference>
<keyword evidence="17" id="KW-1185">Reference proteome</keyword>
<evidence type="ECO:0000256" key="7">
    <source>
        <dbReference type="ARBA" id="ARBA00023125"/>
    </source>
</evidence>
<sequence>MKYLVLAEKPSVAKELARVLGANTKQKSWFEGPKYVVTWALGHLVELAEPEDYDPKYKTWNLEDLPIVPAKMNLKVIRETSHQYKAIAQLCKRPDIGELIIATDAGREGELVARWIMELVRWNKPFKRLWISSQTDKAIREGFDKLKPGREYDRLYASAVCRAEADWLIGLNVTRALTSKYNAQLAAGRVQTPTLAMLMDREREIAGFRPVPYWTVTADFGGFQALWRKDDRHDGRLYDKAEAESLAARVKGKPAAVDQVRTVERSEPQPLAYDLTELQRDANKRLGFSAKQTSNVLQRLYEQHKLVTYPRTDSRYLTSDMAPTFKSRLESIATGPYVTLARSLLRKPLAVTKRIVDDSKVSDHHAIIPTEQFVQLGALSPEERRLYDLIVRRFIALFYAPSRYDETSLVIRAGEDRFYAKGYVQKEAGWKEVYGGAQAIAGEAGDDEDDWDEGKESADDGAAGGRGSSHMKAQPLPELKAGQPLNIKGCRTGDHQTKPPARLTEASLLAGMEKHNLGTPATRADIIEKLLHTDTIERQQNRLFPTGKGKQLIELVADDLRSPGLTAEWELELERIAKGKGDPKAFIAEIRSRTASLVAEVKSNEKEYKPHNLTHTKCPDCGQKMMETKGKRGKMLVCPNRECGFRRAAEPALSGKRCPQCHKRMEIHDGKAGKYAQCRSCNVIEKLEGQGPGGGKANRRQQAQLAKQFSDNVSLGSSLGDALKAALERGDND</sequence>
<comment type="caution">
    <text evidence="16">The sequence shown here is derived from an EMBL/GenBank/DDBJ whole genome shotgun (WGS) entry which is preliminary data.</text>
</comment>